<evidence type="ECO:0000256" key="2">
    <source>
        <dbReference type="ARBA" id="ARBA00022670"/>
    </source>
</evidence>
<evidence type="ECO:0000256" key="4">
    <source>
        <dbReference type="ARBA" id="ARBA00022801"/>
    </source>
</evidence>
<dbReference type="InterPro" id="IPR043504">
    <property type="entry name" value="Peptidase_S1_PA_chymotrypsin"/>
</dbReference>
<feature type="signal peptide" evidence="8">
    <location>
        <begin position="1"/>
        <end position="27"/>
    </location>
</feature>
<keyword evidence="3 8" id="KW-0732">Signal</keyword>
<dbReference type="InterPro" id="IPR001316">
    <property type="entry name" value="Pept_S1A_streptogrisin"/>
</dbReference>
<dbReference type="SUPFAM" id="SSF50494">
    <property type="entry name" value="Trypsin-like serine proteases"/>
    <property type="match status" value="1"/>
</dbReference>
<name>A0ABP8BEG4_9ACTN</name>
<sequence>MPRRHATITGYLLAITALTVTAAPAIARPLTADAAVVVKPPPGMLAALQRDLHLTAEQAQARLINEIRLASVEKRLREELGENFGGAWFTGDLAQTLVVATTDKDDTPRIVAGGARAEIVSRSLGQLNAALDTIDEALSDHMAGPVRYVDVRSNQVVVLSNVPSTTQNVIATSDVDPVTVRVVSSIERPQLLSDLVGGNAYYIGTSERCSVGFSVTKGTQNGFVSAGHCGKRGSTTSGFNHVAQGVFQGSTFPASDLAWVAVNNNWTPKPWVGNGSGGTVNVSGSRVAIEGASVCRSGSTTGWHCGTIQQLNTSITYPQGTVAELTRTNVCAEPGDSGGSFIAIDQAQGVTSGGSGDCTSGGVTYFQPIGEILTTYGLTLLTTSGATPPPPPPPTAPGTCTGYSRTITGTLTNGQSVYQPNNRYYQSTAGGLHTACLDGVDSADFDLHLQKWDNRKWVTVATSESPTPDEKITYTGTAGYYRYRVISFSGSGAYTLGYSAP</sequence>
<evidence type="ECO:0000256" key="7">
    <source>
        <dbReference type="ARBA" id="ARBA00023157"/>
    </source>
</evidence>
<dbReference type="InterPro" id="IPR004236">
    <property type="entry name" value="Pept_S1_alpha_lytic"/>
</dbReference>
<accession>A0ABP8BEG4</accession>
<keyword evidence="11" id="KW-1185">Reference proteome</keyword>
<dbReference type="PRINTS" id="PR00861">
    <property type="entry name" value="ALYTICPTASE"/>
</dbReference>
<organism evidence="10 11">
    <name type="scientific">Streptosporangium oxazolinicum</name>
    <dbReference type="NCBI Taxonomy" id="909287"/>
    <lineage>
        <taxon>Bacteria</taxon>
        <taxon>Bacillati</taxon>
        <taxon>Actinomycetota</taxon>
        <taxon>Actinomycetes</taxon>
        <taxon>Streptosporangiales</taxon>
        <taxon>Streptosporangiaceae</taxon>
        <taxon>Streptosporangium</taxon>
    </lineage>
</organism>
<comment type="similarity">
    <text evidence="1">Belongs to the peptidase S1 family.</text>
</comment>
<dbReference type="EMBL" id="BAABAQ010000014">
    <property type="protein sequence ID" value="GAA4204792.1"/>
    <property type="molecule type" value="Genomic_DNA"/>
</dbReference>
<dbReference type="Gene3D" id="2.40.10.10">
    <property type="entry name" value="Trypsin-like serine proteases"/>
    <property type="match status" value="2"/>
</dbReference>
<dbReference type="Pfam" id="PF02983">
    <property type="entry name" value="Pro_Al_protease"/>
    <property type="match status" value="1"/>
</dbReference>
<protein>
    <recommendedName>
        <fullName evidence="9">Peptidase S1A alpha-lytic prodomain domain-containing protein</fullName>
    </recommendedName>
</protein>
<evidence type="ECO:0000259" key="9">
    <source>
        <dbReference type="Pfam" id="PF02983"/>
    </source>
</evidence>
<dbReference type="Gene3D" id="2.60.120.380">
    <property type="match status" value="1"/>
</dbReference>
<proteinExistence type="inferred from homology"/>
<comment type="caution">
    <text evidence="10">The sequence shown here is derived from an EMBL/GenBank/DDBJ whole genome shotgun (WGS) entry which is preliminary data.</text>
</comment>
<keyword evidence="5" id="KW-0720">Serine protease</keyword>
<dbReference type="InterPro" id="IPR009003">
    <property type="entry name" value="Peptidase_S1_PA"/>
</dbReference>
<feature type="chain" id="PRO_5046187040" description="Peptidase S1A alpha-lytic prodomain domain-containing protein" evidence="8">
    <location>
        <begin position="28"/>
        <end position="501"/>
    </location>
</feature>
<dbReference type="InterPro" id="IPR035070">
    <property type="entry name" value="Streptogrisin_prodomain"/>
</dbReference>
<evidence type="ECO:0000313" key="10">
    <source>
        <dbReference type="EMBL" id="GAA4204792.1"/>
    </source>
</evidence>
<gene>
    <name evidence="10" type="ORF">GCM10022252_64310</name>
</gene>
<dbReference type="RefSeq" id="WP_344921920.1">
    <property type="nucleotide sequence ID" value="NZ_BAABAQ010000014.1"/>
</dbReference>
<evidence type="ECO:0000256" key="1">
    <source>
        <dbReference type="ARBA" id="ARBA00007664"/>
    </source>
</evidence>
<keyword evidence="6" id="KW-0865">Zymogen</keyword>
<feature type="domain" description="Peptidase S1A alpha-lytic prodomain" evidence="9">
    <location>
        <begin position="122"/>
        <end position="176"/>
    </location>
</feature>
<dbReference type="Gene3D" id="3.30.300.50">
    <property type="match status" value="1"/>
</dbReference>
<dbReference type="Proteomes" id="UP001501251">
    <property type="component" value="Unassembled WGS sequence"/>
</dbReference>
<evidence type="ECO:0000256" key="6">
    <source>
        <dbReference type="ARBA" id="ARBA00023145"/>
    </source>
</evidence>
<keyword evidence="7" id="KW-1015">Disulfide bond</keyword>
<dbReference type="CDD" id="cd21112">
    <property type="entry name" value="alphaLP-like"/>
    <property type="match status" value="1"/>
</dbReference>
<evidence type="ECO:0000256" key="5">
    <source>
        <dbReference type="ARBA" id="ARBA00022825"/>
    </source>
</evidence>
<reference evidence="11" key="1">
    <citation type="journal article" date="2019" name="Int. J. Syst. Evol. Microbiol.">
        <title>The Global Catalogue of Microorganisms (GCM) 10K type strain sequencing project: providing services to taxonomists for standard genome sequencing and annotation.</title>
        <authorList>
            <consortium name="The Broad Institute Genomics Platform"/>
            <consortium name="The Broad Institute Genome Sequencing Center for Infectious Disease"/>
            <person name="Wu L."/>
            <person name="Ma J."/>
        </authorList>
    </citation>
    <scope>NUCLEOTIDE SEQUENCE [LARGE SCALE GENOMIC DNA]</scope>
    <source>
        <strain evidence="11">JCM 17388</strain>
    </source>
</reference>
<keyword evidence="4" id="KW-0378">Hydrolase</keyword>
<evidence type="ECO:0000256" key="3">
    <source>
        <dbReference type="ARBA" id="ARBA00022729"/>
    </source>
</evidence>
<evidence type="ECO:0000313" key="11">
    <source>
        <dbReference type="Proteomes" id="UP001501251"/>
    </source>
</evidence>
<keyword evidence="2" id="KW-0645">Protease</keyword>
<evidence type="ECO:0000256" key="8">
    <source>
        <dbReference type="SAM" id="SignalP"/>
    </source>
</evidence>